<dbReference type="InterPro" id="IPR003135">
    <property type="entry name" value="ATP-grasp_carboxylate-amine"/>
</dbReference>
<reference evidence="9" key="1">
    <citation type="submission" date="2020-01" db="EMBL/GenBank/DDBJ databases">
        <authorList>
            <person name="Meier V. D."/>
            <person name="Meier V D."/>
        </authorList>
    </citation>
    <scope>NUCLEOTIDE SEQUENCE</scope>
    <source>
        <strain evidence="9">HLG_WM_MAG_05</strain>
    </source>
</reference>
<organism evidence="9">
    <name type="scientific">uncultured Sulfurovum sp</name>
    <dbReference type="NCBI Taxonomy" id="269237"/>
    <lineage>
        <taxon>Bacteria</taxon>
        <taxon>Pseudomonadati</taxon>
        <taxon>Campylobacterota</taxon>
        <taxon>Epsilonproteobacteria</taxon>
        <taxon>Campylobacterales</taxon>
        <taxon>Sulfurovaceae</taxon>
        <taxon>Sulfurovum</taxon>
        <taxon>environmental samples</taxon>
    </lineage>
</organism>
<evidence type="ECO:0000256" key="5">
    <source>
        <dbReference type="ARBA" id="ARBA00023239"/>
    </source>
</evidence>
<feature type="binding site" evidence="6">
    <location>
        <begin position="273"/>
        <end position="274"/>
    </location>
    <ligand>
        <name>ATP</name>
        <dbReference type="ChEBI" id="CHEBI:30616"/>
    </ligand>
</feature>
<dbReference type="GO" id="GO:0046872">
    <property type="term" value="F:metal ion binding"/>
    <property type="evidence" value="ECO:0007669"/>
    <property type="project" value="InterPro"/>
</dbReference>
<feature type="binding site" evidence="6">
    <location>
        <position position="194"/>
    </location>
    <ligand>
        <name>ATP</name>
        <dbReference type="ChEBI" id="CHEBI:30616"/>
    </ligand>
</feature>
<dbReference type="NCBIfam" id="TIGR01161">
    <property type="entry name" value="purK"/>
    <property type="match status" value="1"/>
</dbReference>
<dbReference type="Gene3D" id="3.30.1490.20">
    <property type="entry name" value="ATP-grasp fold, A domain"/>
    <property type="match status" value="1"/>
</dbReference>
<comment type="function">
    <text evidence="6">Catalyzes the ATP-dependent conversion of 5-aminoimidazole ribonucleotide (AIR) and HCO(3)(-) to N5-carboxyaminoimidazole ribonucleotide (N5-CAIR).</text>
</comment>
<dbReference type="InterPro" id="IPR040686">
    <property type="entry name" value="PurK_C"/>
</dbReference>
<dbReference type="GO" id="GO:0004638">
    <property type="term" value="F:phosphoribosylaminoimidazole carboxylase activity"/>
    <property type="evidence" value="ECO:0007669"/>
    <property type="project" value="InterPro"/>
</dbReference>
<dbReference type="EMBL" id="CACVAU010000058">
    <property type="protein sequence ID" value="CAA6819963.1"/>
    <property type="molecule type" value="Genomic_DNA"/>
</dbReference>
<feature type="binding site" evidence="6">
    <location>
        <position position="119"/>
    </location>
    <ligand>
        <name>ATP</name>
        <dbReference type="ChEBI" id="CHEBI:30616"/>
    </ligand>
</feature>
<evidence type="ECO:0000256" key="3">
    <source>
        <dbReference type="ARBA" id="ARBA00022793"/>
    </source>
</evidence>
<sequence>MNNRGYKGASMDKNFNYSSLKLGIIGGGQLGKIMSQKAKKMGFHVTILDPTVNCPAAQVSDKHIVGGFHDSKKLEQLVQETDVTTFELEHVDTSILKELYDEGHRIHPSPYVIELIQNKYEQKKLLDEKGIPVPKYKNVESNEDLASFGFPVIQKTKRDGYDGKGVQMLKSSEDIPNAIQEESFIEELIDIDKELAIIVARNIEGEIKSYPVVEMLFDDRVNICDSVMAPAKISKEIEAKAIEISEKSIDILGGAGIFGVELFLTRSGELLVNEIAPRPHNSGHYTVEACATSQFEQIIRAVANLPLGSTKLLSPAVMINLLGEEGYGGEPFIEGIKEALEIPELSYHFYGKTFTKPFRKMGHVTVLDDDIDKALEKANKAKNILKVKGSKKI</sequence>
<dbReference type="FunFam" id="3.30.470.20:FF:000037">
    <property type="entry name" value="Phosphoribosylaminoimidazole carboxylase, chloroplastic"/>
    <property type="match status" value="1"/>
</dbReference>
<dbReference type="Pfam" id="PF02222">
    <property type="entry name" value="ATP-grasp"/>
    <property type="match status" value="1"/>
</dbReference>
<dbReference type="HAMAP" id="MF_01928">
    <property type="entry name" value="PurK"/>
    <property type="match status" value="1"/>
</dbReference>
<keyword evidence="2 6" id="KW-0658">Purine biosynthesis</keyword>
<keyword evidence="6 7" id="KW-0436">Ligase</keyword>
<dbReference type="SUPFAM" id="SSF52440">
    <property type="entry name" value="PreATP-grasp domain"/>
    <property type="match status" value="1"/>
</dbReference>
<keyword evidence="3" id="KW-0210">Decarboxylase</keyword>
<evidence type="ECO:0000256" key="6">
    <source>
        <dbReference type="HAMAP-Rule" id="MF_01928"/>
    </source>
</evidence>
<proteinExistence type="inferred from homology"/>
<comment type="catalytic activity">
    <reaction evidence="6 7">
        <text>5-amino-1-(5-phospho-beta-D-ribosyl)imidazole + hydrogencarbonate + ATP = 5-carboxyamino-1-(5-phospho-D-ribosyl)imidazole + ADP + phosphate + 2 H(+)</text>
        <dbReference type="Rhea" id="RHEA:19317"/>
        <dbReference type="ChEBI" id="CHEBI:15378"/>
        <dbReference type="ChEBI" id="CHEBI:17544"/>
        <dbReference type="ChEBI" id="CHEBI:30616"/>
        <dbReference type="ChEBI" id="CHEBI:43474"/>
        <dbReference type="ChEBI" id="CHEBI:58730"/>
        <dbReference type="ChEBI" id="CHEBI:137981"/>
        <dbReference type="ChEBI" id="CHEBI:456216"/>
        <dbReference type="EC" id="6.3.4.18"/>
    </reaction>
</comment>
<dbReference type="InterPro" id="IPR016185">
    <property type="entry name" value="PreATP-grasp_dom_sf"/>
</dbReference>
<dbReference type="EC" id="6.3.4.18" evidence="6 7"/>
<dbReference type="Pfam" id="PF22660">
    <property type="entry name" value="RS_preATP-grasp-like"/>
    <property type="match status" value="1"/>
</dbReference>
<keyword evidence="1 6" id="KW-0547">Nucleotide-binding</keyword>
<feature type="binding site" evidence="6">
    <location>
        <position position="155"/>
    </location>
    <ligand>
        <name>ATP</name>
        <dbReference type="ChEBI" id="CHEBI:30616"/>
    </ligand>
</feature>
<dbReference type="InterPro" id="IPR011054">
    <property type="entry name" value="Rudment_hybrid_motif"/>
</dbReference>
<evidence type="ECO:0000259" key="8">
    <source>
        <dbReference type="PROSITE" id="PS50975"/>
    </source>
</evidence>
<dbReference type="GO" id="GO:0006189">
    <property type="term" value="P:'de novo' IMP biosynthetic process"/>
    <property type="evidence" value="ECO:0007669"/>
    <property type="project" value="UniProtKB-UniRule"/>
</dbReference>
<dbReference type="InterPro" id="IPR013815">
    <property type="entry name" value="ATP_grasp_subdomain_1"/>
</dbReference>
<dbReference type="PANTHER" id="PTHR11609">
    <property type="entry name" value="PURINE BIOSYNTHESIS PROTEIN 6/7, PUR6/7"/>
    <property type="match status" value="1"/>
</dbReference>
<dbReference type="InterPro" id="IPR011761">
    <property type="entry name" value="ATP-grasp"/>
</dbReference>
<dbReference type="NCBIfam" id="NF004679">
    <property type="entry name" value="PRK06019.1-5"/>
    <property type="match status" value="1"/>
</dbReference>
<dbReference type="Pfam" id="PF17769">
    <property type="entry name" value="PurK_C"/>
    <property type="match status" value="1"/>
</dbReference>
<dbReference type="InterPro" id="IPR005875">
    <property type="entry name" value="PurK"/>
</dbReference>
<dbReference type="Gene3D" id="3.30.470.20">
    <property type="entry name" value="ATP-grasp fold, B domain"/>
    <property type="match status" value="1"/>
</dbReference>
<evidence type="ECO:0000256" key="7">
    <source>
        <dbReference type="RuleBase" id="RU361200"/>
    </source>
</evidence>
<dbReference type="SUPFAM" id="SSF51246">
    <property type="entry name" value="Rudiment single hybrid motif"/>
    <property type="match status" value="1"/>
</dbReference>
<keyword evidence="5 9" id="KW-0456">Lyase</keyword>
<gene>
    <name evidence="6 7" type="primary">purK</name>
    <name evidence="9" type="ORF">HELGO_WM5039</name>
</gene>
<dbReference type="GO" id="GO:0005829">
    <property type="term" value="C:cytosol"/>
    <property type="evidence" value="ECO:0007669"/>
    <property type="project" value="TreeGrafter"/>
</dbReference>
<dbReference type="InterPro" id="IPR054350">
    <property type="entry name" value="PurT/PurK_preATP-grasp"/>
</dbReference>
<dbReference type="PROSITE" id="PS50975">
    <property type="entry name" value="ATP_GRASP"/>
    <property type="match status" value="1"/>
</dbReference>
<feature type="binding site" evidence="6">
    <location>
        <begin position="186"/>
        <end position="189"/>
    </location>
    <ligand>
        <name>ATP</name>
        <dbReference type="ChEBI" id="CHEBI:30616"/>
    </ligand>
</feature>
<protein>
    <recommendedName>
        <fullName evidence="6 7">N5-carboxyaminoimidazole ribonucleotide synthase</fullName>
        <shortName evidence="6 7">N5-CAIR synthase</shortName>
        <ecNumber evidence="6 7">6.3.4.18</ecNumber>
    </recommendedName>
    <alternativeName>
        <fullName evidence="6 7">5-(carboxyamino)imidazole ribonucleotide synthetase</fullName>
    </alternativeName>
</protein>
<comment type="pathway">
    <text evidence="6 7">Purine metabolism; IMP biosynthesis via de novo pathway; 5-amino-1-(5-phospho-D-ribosyl)imidazole-4-carboxylate from 5-amino-1-(5-phospho-D-ribosyl)imidazole (N5-CAIR route): step 1/2.</text>
</comment>
<comment type="function">
    <text evidence="7">Catalyzes the ATP-dependent conversion of 5-aminoimidazole ribonucleotide (AIR) and HCO(3)- to N5-carboxyaminoimidazole ribonucleotide (N5-CAIR).</text>
</comment>
<comment type="caution">
    <text evidence="6">Lacks conserved residue(s) required for the propagation of feature annotation.</text>
</comment>
<dbReference type="GO" id="GO:0034028">
    <property type="term" value="F:5-(carboxyamino)imidazole ribonucleotide synthase activity"/>
    <property type="evidence" value="ECO:0007669"/>
    <property type="project" value="UniProtKB-UniRule"/>
</dbReference>
<dbReference type="Gene3D" id="3.40.50.20">
    <property type="match status" value="1"/>
</dbReference>
<feature type="domain" description="ATP-grasp" evidence="8">
    <location>
        <begin position="123"/>
        <end position="303"/>
    </location>
</feature>
<evidence type="ECO:0000256" key="1">
    <source>
        <dbReference type="ARBA" id="ARBA00022741"/>
    </source>
</evidence>
<accession>A0A6S6TUS9</accession>
<dbReference type="SUPFAM" id="SSF56059">
    <property type="entry name" value="Glutathione synthetase ATP-binding domain-like"/>
    <property type="match status" value="1"/>
</dbReference>
<dbReference type="AlphaFoldDB" id="A0A6S6TUS9"/>
<dbReference type="PANTHER" id="PTHR11609:SF5">
    <property type="entry name" value="PHOSPHORIBOSYLAMINOIMIDAZOLE CARBOXYLASE"/>
    <property type="match status" value="1"/>
</dbReference>
<evidence type="ECO:0000256" key="4">
    <source>
        <dbReference type="ARBA" id="ARBA00022840"/>
    </source>
</evidence>
<dbReference type="GO" id="GO:0005524">
    <property type="term" value="F:ATP binding"/>
    <property type="evidence" value="ECO:0007669"/>
    <property type="project" value="UniProtKB-UniRule"/>
</dbReference>
<keyword evidence="4 6" id="KW-0067">ATP-binding</keyword>
<dbReference type="UniPathway" id="UPA00074">
    <property type="reaction ID" value="UER00942"/>
</dbReference>
<evidence type="ECO:0000313" key="9">
    <source>
        <dbReference type="EMBL" id="CAA6819963.1"/>
    </source>
</evidence>
<comment type="similarity">
    <text evidence="6 7">Belongs to the PurK/PurT family.</text>
</comment>
<name>A0A6S6TUS9_9BACT</name>
<comment type="subunit">
    <text evidence="6 7">Homodimer.</text>
</comment>
<evidence type="ECO:0000256" key="2">
    <source>
        <dbReference type="ARBA" id="ARBA00022755"/>
    </source>
</evidence>